<gene>
    <name evidence="1" type="ORF">S01H1_13811</name>
</gene>
<dbReference type="AlphaFoldDB" id="X0SSK6"/>
<sequence length="144" mass="16019">ALNDMFATVAEAIGKPLPPLHGHSYGAEDSISQLAAMKGVLTNPRAAIFPNDHKEASKKTSDKRAWVAVRSNATPLVGQWKLFLDHRYAWQEEMFPQELYNLTDDLMESENLLDNPEYSSVVGFLLEQARTAAGDKGYTRQPAK</sequence>
<evidence type="ECO:0000313" key="1">
    <source>
        <dbReference type="EMBL" id="GAF78907.1"/>
    </source>
</evidence>
<dbReference type="Gene3D" id="3.40.720.10">
    <property type="entry name" value="Alkaline Phosphatase, subunit A"/>
    <property type="match status" value="1"/>
</dbReference>
<name>X0SSK6_9ZZZZ</name>
<reference evidence="1" key="1">
    <citation type="journal article" date="2014" name="Front. Microbiol.">
        <title>High frequency of phylogenetically diverse reductive dehalogenase-homologous genes in deep subseafloor sedimentary metagenomes.</title>
        <authorList>
            <person name="Kawai M."/>
            <person name="Futagami T."/>
            <person name="Toyoda A."/>
            <person name="Takaki Y."/>
            <person name="Nishi S."/>
            <person name="Hori S."/>
            <person name="Arai W."/>
            <person name="Tsubouchi T."/>
            <person name="Morono Y."/>
            <person name="Uchiyama I."/>
            <person name="Ito T."/>
            <person name="Fujiyama A."/>
            <person name="Inagaki F."/>
            <person name="Takami H."/>
        </authorList>
    </citation>
    <scope>NUCLEOTIDE SEQUENCE</scope>
    <source>
        <strain evidence="1">Expedition CK06-06</strain>
    </source>
</reference>
<accession>X0SSK6</accession>
<comment type="caution">
    <text evidence="1">The sequence shown here is derived from an EMBL/GenBank/DDBJ whole genome shotgun (WGS) entry which is preliminary data.</text>
</comment>
<protein>
    <recommendedName>
        <fullName evidence="2">N-sulphoglucosamine sulphohydrolase C-terminal domain-containing protein</fullName>
    </recommendedName>
</protein>
<dbReference type="EMBL" id="BARS01007142">
    <property type="protein sequence ID" value="GAF78907.1"/>
    <property type="molecule type" value="Genomic_DNA"/>
</dbReference>
<evidence type="ECO:0008006" key="2">
    <source>
        <dbReference type="Google" id="ProtNLM"/>
    </source>
</evidence>
<organism evidence="1">
    <name type="scientific">marine sediment metagenome</name>
    <dbReference type="NCBI Taxonomy" id="412755"/>
    <lineage>
        <taxon>unclassified sequences</taxon>
        <taxon>metagenomes</taxon>
        <taxon>ecological metagenomes</taxon>
    </lineage>
</organism>
<dbReference type="InterPro" id="IPR017850">
    <property type="entry name" value="Alkaline_phosphatase_core_sf"/>
</dbReference>
<feature type="non-terminal residue" evidence="1">
    <location>
        <position position="1"/>
    </location>
</feature>
<dbReference type="SUPFAM" id="SSF53649">
    <property type="entry name" value="Alkaline phosphatase-like"/>
    <property type="match status" value="1"/>
</dbReference>
<proteinExistence type="predicted"/>